<gene>
    <name evidence="4" type="ORF">SteCoe_14012</name>
</gene>
<evidence type="ECO:0000256" key="2">
    <source>
        <dbReference type="ARBA" id="ARBA00022448"/>
    </source>
</evidence>
<dbReference type="PANTHER" id="PTHR15837:SF0">
    <property type="entry name" value="RAN GUANINE NUCLEOTIDE RELEASE FACTOR"/>
    <property type="match status" value="1"/>
</dbReference>
<evidence type="ECO:0000313" key="4">
    <source>
        <dbReference type="EMBL" id="OMJ84822.1"/>
    </source>
</evidence>
<dbReference type="PANTHER" id="PTHR15837">
    <property type="entry name" value="RAN GUANINE NUCLEOTIDE RELEASE FACTOR"/>
    <property type="match status" value="1"/>
</dbReference>
<dbReference type="GO" id="GO:0005085">
    <property type="term" value="F:guanyl-nucleotide exchange factor activity"/>
    <property type="evidence" value="ECO:0007669"/>
    <property type="project" value="TreeGrafter"/>
</dbReference>
<comment type="caution">
    <text evidence="4">The sequence shown here is derived from an EMBL/GenBank/DDBJ whole genome shotgun (WGS) entry which is preliminary data.</text>
</comment>
<accession>A0A1R2C728</accession>
<name>A0A1R2C728_9CILI</name>
<protein>
    <submittedName>
        <fullName evidence="4">Uncharacterized protein</fullName>
    </submittedName>
</protein>
<keyword evidence="3" id="KW-0653">Protein transport</keyword>
<dbReference type="GO" id="GO:0005634">
    <property type="term" value="C:nucleus"/>
    <property type="evidence" value="ECO:0007669"/>
    <property type="project" value="TreeGrafter"/>
</dbReference>
<dbReference type="Pfam" id="PF04603">
    <property type="entry name" value="Mog1"/>
    <property type="match status" value="1"/>
</dbReference>
<organism evidence="4 5">
    <name type="scientific">Stentor coeruleus</name>
    <dbReference type="NCBI Taxonomy" id="5963"/>
    <lineage>
        <taxon>Eukaryota</taxon>
        <taxon>Sar</taxon>
        <taxon>Alveolata</taxon>
        <taxon>Ciliophora</taxon>
        <taxon>Postciliodesmatophora</taxon>
        <taxon>Heterotrichea</taxon>
        <taxon>Heterotrichida</taxon>
        <taxon>Stentoridae</taxon>
        <taxon>Stentor</taxon>
    </lineage>
</organism>
<dbReference type="InterPro" id="IPR016123">
    <property type="entry name" value="Mog1/PsbP_a/b/a-sand"/>
</dbReference>
<keyword evidence="2" id="KW-0813">Transport</keyword>
<evidence type="ECO:0000313" key="5">
    <source>
        <dbReference type="Proteomes" id="UP000187209"/>
    </source>
</evidence>
<dbReference type="SUPFAM" id="SSF55724">
    <property type="entry name" value="Mog1p/PsbP-like"/>
    <property type="match status" value="1"/>
</dbReference>
<dbReference type="Proteomes" id="UP000187209">
    <property type="component" value="Unassembled WGS sequence"/>
</dbReference>
<dbReference type="Gene3D" id="3.40.1000.10">
    <property type="entry name" value="Mog1/PsbP, alpha/beta/alpha sandwich"/>
    <property type="match status" value="1"/>
</dbReference>
<evidence type="ECO:0000256" key="3">
    <source>
        <dbReference type="ARBA" id="ARBA00022927"/>
    </source>
</evidence>
<proteinExistence type="inferred from homology"/>
<comment type="similarity">
    <text evidence="1">Belongs to the MOG1 family.</text>
</comment>
<dbReference type="GO" id="GO:0031267">
    <property type="term" value="F:small GTPase binding"/>
    <property type="evidence" value="ECO:0007669"/>
    <property type="project" value="TreeGrafter"/>
</dbReference>
<keyword evidence="5" id="KW-1185">Reference proteome</keyword>
<evidence type="ECO:0000256" key="1">
    <source>
        <dbReference type="ARBA" id="ARBA00010307"/>
    </source>
</evidence>
<dbReference type="AlphaFoldDB" id="A0A1R2C728"/>
<dbReference type="GO" id="GO:0006606">
    <property type="term" value="P:protein import into nucleus"/>
    <property type="evidence" value="ECO:0007669"/>
    <property type="project" value="TreeGrafter"/>
</dbReference>
<dbReference type="InterPro" id="IPR007681">
    <property type="entry name" value="Mog1"/>
</dbReference>
<reference evidence="4 5" key="1">
    <citation type="submission" date="2016-11" db="EMBL/GenBank/DDBJ databases">
        <title>The macronuclear genome of Stentor coeruleus: a giant cell with tiny introns.</title>
        <authorList>
            <person name="Slabodnick M."/>
            <person name="Ruby J.G."/>
            <person name="Reiff S.B."/>
            <person name="Swart E.C."/>
            <person name="Gosai S."/>
            <person name="Prabakaran S."/>
            <person name="Witkowska E."/>
            <person name="Larue G.E."/>
            <person name="Fisher S."/>
            <person name="Freeman R.M."/>
            <person name="Gunawardena J."/>
            <person name="Chu W."/>
            <person name="Stover N.A."/>
            <person name="Gregory B.D."/>
            <person name="Nowacki M."/>
            <person name="Derisi J."/>
            <person name="Roy S.W."/>
            <person name="Marshall W.F."/>
            <person name="Sood P."/>
        </authorList>
    </citation>
    <scope>NUCLEOTIDE SEQUENCE [LARGE SCALE GENOMIC DNA]</scope>
    <source>
        <strain evidence="4">WM001</strain>
    </source>
</reference>
<sequence>MSIFSTRKLYGGALEAFLPERLNSLGDLLPIPDTQEVFSDPENRCSYIIELLDQCSLTDTEAIRTIFQDIIEANQSTSSTITSQNSLNNTSHIVIGEMIVNNNTVYLYLLIKRLYEVNTDLTFYIADPEGLPNPKIMEILEKFSSSFKIIDRNLFG</sequence>
<dbReference type="OrthoDB" id="10255285at2759"/>
<dbReference type="EMBL" id="MPUH01000257">
    <property type="protein sequence ID" value="OMJ84822.1"/>
    <property type="molecule type" value="Genomic_DNA"/>
</dbReference>